<dbReference type="EMBL" id="CM055096">
    <property type="protein sequence ID" value="KAJ7556851.1"/>
    <property type="molecule type" value="Genomic_DNA"/>
</dbReference>
<proteinExistence type="predicted"/>
<protein>
    <submittedName>
        <fullName evidence="1">Uncharacterized protein</fullName>
    </submittedName>
</protein>
<comment type="caution">
    <text evidence="1">The sequence shown here is derived from an EMBL/GenBank/DDBJ whole genome shotgun (WGS) entry which is preliminary data.</text>
</comment>
<reference evidence="2" key="1">
    <citation type="journal article" date="2024" name="Proc. Natl. Acad. Sci. U.S.A.">
        <title>Extraordinary preservation of gene collinearity over three hundred million years revealed in homosporous lycophytes.</title>
        <authorList>
            <person name="Li C."/>
            <person name="Wickell D."/>
            <person name="Kuo L.Y."/>
            <person name="Chen X."/>
            <person name="Nie B."/>
            <person name="Liao X."/>
            <person name="Peng D."/>
            <person name="Ji J."/>
            <person name="Jenkins J."/>
            <person name="Williams M."/>
            <person name="Shu S."/>
            <person name="Plott C."/>
            <person name="Barry K."/>
            <person name="Rajasekar S."/>
            <person name="Grimwood J."/>
            <person name="Han X."/>
            <person name="Sun S."/>
            <person name="Hou Z."/>
            <person name="He W."/>
            <person name="Dai G."/>
            <person name="Sun C."/>
            <person name="Schmutz J."/>
            <person name="Leebens-Mack J.H."/>
            <person name="Li F.W."/>
            <person name="Wang L."/>
        </authorList>
    </citation>
    <scope>NUCLEOTIDE SEQUENCE [LARGE SCALE GENOMIC DNA]</scope>
    <source>
        <strain evidence="2">cv. PW_Plant_1</strain>
    </source>
</reference>
<dbReference type="Proteomes" id="UP001162992">
    <property type="component" value="Chromosome 5"/>
</dbReference>
<gene>
    <name evidence="1" type="ORF">O6H91_05G101500</name>
</gene>
<evidence type="ECO:0000313" key="2">
    <source>
        <dbReference type="Proteomes" id="UP001162992"/>
    </source>
</evidence>
<accession>A0ACC2DRL3</accession>
<name>A0ACC2DRL3_DIPCM</name>
<evidence type="ECO:0000313" key="1">
    <source>
        <dbReference type="EMBL" id="KAJ7556851.1"/>
    </source>
</evidence>
<keyword evidence="2" id="KW-1185">Reference proteome</keyword>
<sequence length="334" mass="37439">MRRPQLPANFFKFSAHARLKAVQQMIYSPQPIKCVEAVFLAIYLTSDLVDVERIPLGFKTLAEGQVHRHIVLLVRHAGKFGAFGISRHPDLMNKELKFESISSIVENFVTAYQHSLHMVLKVRVGLPVEHNVDSRNYVCWRSLSLDLTILMWQQCCEALEKHAAQAKQLWKKWLLEGKRSGTQLTFGLPQKVEPNDPDDVAASKRTDTVSRQPGTIQSAVTAARTCSKISEHHHRKKTCASNCPPHKMLHSVPKRHARKDGMSNLSLCRGSVAAAAAEEPLISLNKVASCSNNTKKNKRANASATFAQRKFPLKYHSIELLSTTGITRIPAFFC</sequence>
<organism evidence="1 2">
    <name type="scientific">Diphasiastrum complanatum</name>
    <name type="common">Issler's clubmoss</name>
    <name type="synonym">Lycopodium complanatum</name>
    <dbReference type="NCBI Taxonomy" id="34168"/>
    <lineage>
        <taxon>Eukaryota</taxon>
        <taxon>Viridiplantae</taxon>
        <taxon>Streptophyta</taxon>
        <taxon>Embryophyta</taxon>
        <taxon>Tracheophyta</taxon>
        <taxon>Lycopodiopsida</taxon>
        <taxon>Lycopodiales</taxon>
        <taxon>Lycopodiaceae</taxon>
        <taxon>Lycopodioideae</taxon>
        <taxon>Diphasiastrum</taxon>
    </lineage>
</organism>